<organism evidence="2 3">
    <name type="scientific">Asanoa siamensis</name>
    <dbReference type="NCBI Taxonomy" id="926357"/>
    <lineage>
        <taxon>Bacteria</taxon>
        <taxon>Bacillati</taxon>
        <taxon>Actinomycetota</taxon>
        <taxon>Actinomycetes</taxon>
        <taxon>Micromonosporales</taxon>
        <taxon>Micromonosporaceae</taxon>
        <taxon>Asanoa</taxon>
    </lineage>
</organism>
<gene>
    <name evidence="2" type="ORF">Asi02nite_65110</name>
</gene>
<evidence type="ECO:0000313" key="2">
    <source>
        <dbReference type="EMBL" id="GIF76993.1"/>
    </source>
</evidence>
<keyword evidence="1" id="KW-0812">Transmembrane</keyword>
<keyword evidence="1" id="KW-0472">Membrane</keyword>
<evidence type="ECO:0000313" key="3">
    <source>
        <dbReference type="Proteomes" id="UP000604117"/>
    </source>
</evidence>
<name>A0ABQ4D0C4_9ACTN</name>
<dbReference type="Proteomes" id="UP000604117">
    <property type="component" value="Unassembled WGS sequence"/>
</dbReference>
<sequence>MNDIHQRQDALLRLLAPQYEVPSAAADPAGPAAEELLQAILNQPVPEASGRKPWLSWRRLVVAGPAVAALAALIFVMVAVVPSSSPTGPAPAQAQVLRIVEVDGYLEIRILDPVADPARYQAELAERGLDIELSVVATGPEQVGRVIFEEVASDSGPAIETIEAPGDCSATGNCSVGIRVPVDFRSSARVVFGRTPRSGETAPAAPGGATEDEKRWVRKLVGKQVGEVRRAVAARGRTIEYRAGADSHKVEAAVPEDWYVTGAAPRADRTVVLWVAKTPGTRGP</sequence>
<keyword evidence="1" id="KW-1133">Transmembrane helix</keyword>
<dbReference type="EMBL" id="BONE01000075">
    <property type="protein sequence ID" value="GIF76993.1"/>
    <property type="molecule type" value="Genomic_DNA"/>
</dbReference>
<comment type="caution">
    <text evidence="2">The sequence shown here is derived from an EMBL/GenBank/DDBJ whole genome shotgun (WGS) entry which is preliminary data.</text>
</comment>
<accession>A0ABQ4D0C4</accession>
<protein>
    <recommendedName>
        <fullName evidence="4">PASTA domain-containing protein</fullName>
    </recommendedName>
</protein>
<keyword evidence="3" id="KW-1185">Reference proteome</keyword>
<evidence type="ECO:0000256" key="1">
    <source>
        <dbReference type="SAM" id="Phobius"/>
    </source>
</evidence>
<reference evidence="2 3" key="1">
    <citation type="submission" date="2021-01" db="EMBL/GenBank/DDBJ databases">
        <title>Whole genome shotgun sequence of Asanoa siamensis NBRC 107932.</title>
        <authorList>
            <person name="Komaki H."/>
            <person name="Tamura T."/>
        </authorList>
    </citation>
    <scope>NUCLEOTIDE SEQUENCE [LARGE SCALE GENOMIC DNA]</scope>
    <source>
        <strain evidence="2 3">NBRC 107932</strain>
    </source>
</reference>
<proteinExistence type="predicted"/>
<feature type="transmembrane region" description="Helical" evidence="1">
    <location>
        <begin position="60"/>
        <end position="81"/>
    </location>
</feature>
<evidence type="ECO:0008006" key="4">
    <source>
        <dbReference type="Google" id="ProtNLM"/>
    </source>
</evidence>